<dbReference type="Proteomes" id="UP000032487">
    <property type="component" value="Unassembled WGS sequence"/>
</dbReference>
<protein>
    <submittedName>
        <fullName evidence="2">Uncharacterized protein</fullName>
    </submittedName>
</protein>
<dbReference type="RefSeq" id="WP_045163401.1">
    <property type="nucleotide sequence ID" value="NZ_JYHV01000033.1"/>
</dbReference>
<sequence length="63" mass="7002">MAKDDKATPHEKSDHELANTADEVEIGTTAHTTRTQPVGHSLEPTHTRMNGSDEDDPDNHKRK</sequence>
<gene>
    <name evidence="2" type="ORF">UF78_17015</name>
</gene>
<evidence type="ECO:0000256" key="1">
    <source>
        <dbReference type="SAM" id="MobiDB-lite"/>
    </source>
</evidence>
<feature type="region of interest" description="Disordered" evidence="1">
    <location>
        <begin position="1"/>
        <end position="63"/>
    </location>
</feature>
<organism evidence="2 3">
    <name type="scientific">Stutzerimonas stutzeri</name>
    <name type="common">Pseudomonas stutzeri</name>
    <dbReference type="NCBI Taxonomy" id="316"/>
    <lineage>
        <taxon>Bacteria</taxon>
        <taxon>Pseudomonadati</taxon>
        <taxon>Pseudomonadota</taxon>
        <taxon>Gammaproteobacteria</taxon>
        <taxon>Pseudomonadales</taxon>
        <taxon>Pseudomonadaceae</taxon>
        <taxon>Stutzerimonas</taxon>
    </lineage>
</organism>
<evidence type="ECO:0000313" key="3">
    <source>
        <dbReference type="Proteomes" id="UP000032487"/>
    </source>
</evidence>
<dbReference type="AlphaFoldDB" id="A0A0D9ALK2"/>
<dbReference type="EMBL" id="JYHV01000033">
    <property type="protein sequence ID" value="KJH80236.1"/>
    <property type="molecule type" value="Genomic_DNA"/>
</dbReference>
<dbReference type="PATRIC" id="fig|316.101.peg.203"/>
<dbReference type="OrthoDB" id="6963777at2"/>
<evidence type="ECO:0000313" key="2">
    <source>
        <dbReference type="EMBL" id="KJH80236.1"/>
    </source>
</evidence>
<feature type="compositionally biased region" description="Polar residues" evidence="1">
    <location>
        <begin position="29"/>
        <end position="38"/>
    </location>
</feature>
<accession>A0A0D9ALK2</accession>
<proteinExistence type="predicted"/>
<name>A0A0D9ALK2_STUST</name>
<reference evidence="2 3" key="1">
    <citation type="submission" date="2015-02" db="EMBL/GenBank/DDBJ databases">
        <title>Draft genome sequence of Pseudomonas stutzeri NT0128 isolated from wheat (Triticum turgidum) rhizosphere.</title>
        <authorList>
            <person name="Tovi N."/>
            <person name="Frenk S."/>
            <person name="Hadar Y."/>
            <person name="Minz D."/>
        </authorList>
    </citation>
    <scope>NUCLEOTIDE SEQUENCE [LARGE SCALE GENOMIC DNA]</scope>
    <source>
        <strain evidence="2 3">NT0128</strain>
    </source>
</reference>
<feature type="compositionally biased region" description="Basic and acidic residues" evidence="1">
    <location>
        <begin position="1"/>
        <end position="17"/>
    </location>
</feature>
<comment type="caution">
    <text evidence="2">The sequence shown here is derived from an EMBL/GenBank/DDBJ whole genome shotgun (WGS) entry which is preliminary data.</text>
</comment>